<reference evidence="1" key="1">
    <citation type="submission" date="2020-11" db="EMBL/GenBank/DDBJ databases">
        <title>Sequencing the genomes of 1000 actinobacteria strains.</title>
        <authorList>
            <person name="Klenk H.-P."/>
        </authorList>
    </citation>
    <scope>NUCLEOTIDE SEQUENCE</scope>
    <source>
        <strain evidence="1">DSM 45356</strain>
    </source>
</reference>
<gene>
    <name evidence="1" type="ORF">IW245_000837</name>
</gene>
<dbReference type="GO" id="GO:0032259">
    <property type="term" value="P:methylation"/>
    <property type="evidence" value="ECO:0007669"/>
    <property type="project" value="UniProtKB-KW"/>
</dbReference>
<keyword evidence="2" id="KW-1185">Reference proteome</keyword>
<organism evidence="1 2">
    <name type="scientific">Longispora fulva</name>
    <dbReference type="NCBI Taxonomy" id="619741"/>
    <lineage>
        <taxon>Bacteria</taxon>
        <taxon>Bacillati</taxon>
        <taxon>Actinomycetota</taxon>
        <taxon>Actinomycetes</taxon>
        <taxon>Micromonosporales</taxon>
        <taxon>Micromonosporaceae</taxon>
        <taxon>Longispora</taxon>
    </lineage>
</organism>
<evidence type="ECO:0000313" key="1">
    <source>
        <dbReference type="EMBL" id="MBG6134643.1"/>
    </source>
</evidence>
<dbReference type="AlphaFoldDB" id="A0A8J7G6L3"/>
<dbReference type="SUPFAM" id="SSF53335">
    <property type="entry name" value="S-adenosyl-L-methionine-dependent methyltransferases"/>
    <property type="match status" value="1"/>
</dbReference>
<accession>A0A8J7G6L3</accession>
<comment type="caution">
    <text evidence="1">The sequence shown here is derived from an EMBL/GenBank/DDBJ whole genome shotgun (WGS) entry which is preliminary data.</text>
</comment>
<dbReference type="EMBL" id="JADOUF010000001">
    <property type="protein sequence ID" value="MBG6134643.1"/>
    <property type="molecule type" value="Genomic_DNA"/>
</dbReference>
<keyword evidence="1" id="KW-0808">Transferase</keyword>
<dbReference type="Proteomes" id="UP000622552">
    <property type="component" value="Unassembled WGS sequence"/>
</dbReference>
<dbReference type="PANTHER" id="PTHR39290:SF6">
    <property type="entry name" value="S-ADENOSYL-L-METHIONINE-DEPENDENT METHYLTRANSFERASES SUPERFAMILY PROTEIN"/>
    <property type="match status" value="1"/>
</dbReference>
<dbReference type="InterPro" id="IPR029063">
    <property type="entry name" value="SAM-dependent_MTases_sf"/>
</dbReference>
<name>A0A8J7G6L3_9ACTN</name>
<keyword evidence="1" id="KW-0489">Methyltransferase</keyword>
<dbReference type="PANTHER" id="PTHR39290">
    <property type="entry name" value="C3H1-TYPE DOMAIN-CONTAINING PROTEIN-RELATED"/>
    <property type="match status" value="1"/>
</dbReference>
<evidence type="ECO:0000313" key="2">
    <source>
        <dbReference type="Proteomes" id="UP000622552"/>
    </source>
</evidence>
<sequence>MHPELTPARRAELAALLDDDSRLRAEYPKVADYLDMAPGLSGTGDAEADGSFDLRLVHHMTAPQEGNPLWSIVGPSVTSVDGRRVINNGSANGSTRLAYAQMTLQAAYAYAVPSPETIQWVSDFAEGRRIIDLGAGRGYWARQLAEVGVEVSAHDIQPPNSAGNASFPRAAGQRDAWFEVRDTCHVDLQSDAVLLLCWPPGWGDRMASTALQDFEKAGGRRVVYIGEPRGGKTGDDLFHDALAERWELASTDQDFVSWWNLHDLAAGYTLREE</sequence>
<dbReference type="RefSeq" id="WP_197001853.1">
    <property type="nucleotide sequence ID" value="NZ_BONS01000023.1"/>
</dbReference>
<dbReference type="Gene3D" id="3.40.50.150">
    <property type="entry name" value="Vaccinia Virus protein VP39"/>
    <property type="match status" value="1"/>
</dbReference>
<proteinExistence type="predicted"/>
<protein>
    <submittedName>
        <fullName evidence="1">Putative RNA methylase</fullName>
    </submittedName>
</protein>
<dbReference type="GO" id="GO:0008168">
    <property type="term" value="F:methyltransferase activity"/>
    <property type="evidence" value="ECO:0007669"/>
    <property type="project" value="UniProtKB-KW"/>
</dbReference>